<reference evidence="3 4" key="1">
    <citation type="submission" date="2015-09" db="EMBL/GenBank/DDBJ databases">
        <title>Host preference determinants of Valsa canker pathogens revealed by comparative genomics.</title>
        <authorList>
            <person name="Yin Z."/>
            <person name="Huang L."/>
        </authorList>
    </citation>
    <scope>NUCLEOTIDE SEQUENCE [LARGE SCALE GENOMIC DNA]</scope>
    <source>
        <strain evidence="3 4">YSFL</strain>
    </source>
</reference>
<keyword evidence="4" id="KW-1185">Reference proteome</keyword>
<evidence type="ECO:0000313" key="4">
    <source>
        <dbReference type="Proteomes" id="UP000284375"/>
    </source>
</evidence>
<proteinExistence type="inferred from homology"/>
<feature type="binding site" evidence="2">
    <location>
        <position position="130"/>
    </location>
    <ligand>
        <name>a divalent metal cation</name>
        <dbReference type="ChEBI" id="CHEBI:60240"/>
        <label>1</label>
    </ligand>
</feature>
<dbReference type="InterPro" id="IPR036069">
    <property type="entry name" value="DUF34/NIF3_sf"/>
</dbReference>
<evidence type="ECO:0000313" key="3">
    <source>
        <dbReference type="EMBL" id="ROW00231.1"/>
    </source>
</evidence>
<protein>
    <submittedName>
        <fullName evidence="3">Uncharacterized protein</fullName>
    </submittedName>
</protein>
<dbReference type="NCBIfam" id="TIGR00486">
    <property type="entry name" value="YbgI_SA1388"/>
    <property type="match status" value="1"/>
</dbReference>
<name>A0A423WA94_CYTCH</name>
<dbReference type="GO" id="GO:0046872">
    <property type="term" value="F:metal ion binding"/>
    <property type="evidence" value="ECO:0007669"/>
    <property type="project" value="UniProtKB-KW"/>
</dbReference>
<evidence type="ECO:0000256" key="1">
    <source>
        <dbReference type="ARBA" id="ARBA00006964"/>
    </source>
</evidence>
<accession>A0A423WA94</accession>
<dbReference type="STRING" id="252740.A0A423WA94"/>
<dbReference type="OrthoDB" id="3345469at2759"/>
<evidence type="ECO:0000256" key="2">
    <source>
        <dbReference type="PIRSR" id="PIRSR602678-1"/>
    </source>
</evidence>
<organism evidence="3 4">
    <name type="scientific">Cytospora chrysosperma</name>
    <name type="common">Cytospora canker fungus</name>
    <name type="synonym">Sphaeria chrysosperma</name>
    <dbReference type="NCBI Taxonomy" id="252740"/>
    <lineage>
        <taxon>Eukaryota</taxon>
        <taxon>Fungi</taxon>
        <taxon>Dikarya</taxon>
        <taxon>Ascomycota</taxon>
        <taxon>Pezizomycotina</taxon>
        <taxon>Sordariomycetes</taxon>
        <taxon>Sordariomycetidae</taxon>
        <taxon>Diaporthales</taxon>
        <taxon>Cytosporaceae</taxon>
        <taxon>Cytospora</taxon>
    </lineage>
</organism>
<feature type="binding site" evidence="2">
    <location>
        <position position="277"/>
    </location>
    <ligand>
        <name>a divalent metal cation</name>
        <dbReference type="ChEBI" id="CHEBI:60240"/>
        <label>1</label>
    </ligand>
</feature>
<keyword evidence="2" id="KW-0479">Metal-binding</keyword>
<dbReference type="Pfam" id="PF01784">
    <property type="entry name" value="DUF34_NIF3"/>
    <property type="match status" value="1"/>
</dbReference>
<dbReference type="GO" id="GO:0005739">
    <property type="term" value="C:mitochondrion"/>
    <property type="evidence" value="ECO:0007669"/>
    <property type="project" value="TreeGrafter"/>
</dbReference>
<comment type="similarity">
    <text evidence="1">Belongs to the GTP cyclohydrolase I type 2/NIF3 family.</text>
</comment>
<feature type="binding site" evidence="2">
    <location>
        <position position="92"/>
    </location>
    <ligand>
        <name>a divalent metal cation</name>
        <dbReference type="ChEBI" id="CHEBI:60240"/>
        <label>1</label>
    </ligand>
</feature>
<dbReference type="Gene3D" id="3.40.1390.30">
    <property type="entry name" value="NIF3 (NGG1p interacting factor 3)-like"/>
    <property type="match status" value="1"/>
</dbReference>
<dbReference type="EMBL" id="LJZO01000009">
    <property type="protein sequence ID" value="ROW00231.1"/>
    <property type="molecule type" value="Genomic_DNA"/>
</dbReference>
<comment type="caution">
    <text evidence="3">The sequence shown here is derived from an EMBL/GenBank/DDBJ whole genome shotgun (WGS) entry which is preliminary data.</text>
</comment>
<feature type="binding site" evidence="2">
    <location>
        <position position="273"/>
    </location>
    <ligand>
        <name>a divalent metal cation</name>
        <dbReference type="ChEBI" id="CHEBI:60240"/>
        <label>1</label>
    </ligand>
</feature>
<dbReference type="InterPro" id="IPR002678">
    <property type="entry name" value="DUF34/NIF3"/>
</dbReference>
<dbReference type="FunFam" id="3.40.1390.30:FF:000001">
    <property type="entry name" value="GTP cyclohydrolase 1 type 2"/>
    <property type="match status" value="1"/>
</dbReference>
<dbReference type="PANTHER" id="PTHR13799">
    <property type="entry name" value="NGG1 INTERACTING FACTOR 3"/>
    <property type="match status" value="1"/>
</dbReference>
<dbReference type="SUPFAM" id="SSF102705">
    <property type="entry name" value="NIF3 (NGG1p interacting factor 3)-like"/>
    <property type="match status" value="1"/>
</dbReference>
<dbReference type="Proteomes" id="UP000284375">
    <property type="component" value="Unassembled WGS sequence"/>
</dbReference>
<dbReference type="AlphaFoldDB" id="A0A423WA94"/>
<sequence>MAASTTTAEGPQNTPFTRMVVGAMRSLYPEELADRAWDNVGLLLGNIDSNGQKTLGLDATPDHKTVLLTNDLSSRVAQEAVDRKASIVVSYHPFIFRGLKSIDLADPQQRILLQLAQRNIAVYCPHTAVDAVPGGLNDWLADIISGPAAGAARRSAVHPTSSPPPAGFEGAGYGRTVEFARAVTVADVVRRLAAGLGGLRHVMVAAPPSSSGHQGQGQGAVSAREVRSAAVCAGSGWDVLKGCDVDVLVTGEMTHHNALRATMEGKVVITVFHSNSERAYLKQRMQPALEAELRKVDAEAQVLVSAEDADPFEIWDVETLGAGATS</sequence>
<gene>
    <name evidence="3" type="ORF">VSDG_03477</name>
</gene>
<dbReference type="PANTHER" id="PTHR13799:SF13">
    <property type="entry name" value="NIF3-LIKE PROTEIN 1"/>
    <property type="match status" value="1"/>
</dbReference>